<dbReference type="InterPro" id="IPR013154">
    <property type="entry name" value="ADH-like_N"/>
</dbReference>
<comment type="caution">
    <text evidence="5">The sequence shown here is derived from an EMBL/GenBank/DDBJ whole genome shotgun (WGS) entry which is preliminary data.</text>
</comment>
<organism evidence="5 6">
    <name type="scientific">Acidocella aquatica</name>
    <dbReference type="NCBI Taxonomy" id="1922313"/>
    <lineage>
        <taxon>Bacteria</taxon>
        <taxon>Pseudomonadati</taxon>
        <taxon>Pseudomonadota</taxon>
        <taxon>Alphaproteobacteria</taxon>
        <taxon>Acetobacterales</taxon>
        <taxon>Acidocellaceae</taxon>
        <taxon>Acidocella</taxon>
    </lineage>
</organism>
<evidence type="ECO:0000313" key="6">
    <source>
        <dbReference type="Proteomes" id="UP001156641"/>
    </source>
</evidence>
<reference evidence="6" key="1">
    <citation type="journal article" date="2019" name="Int. J. Syst. Evol. Microbiol.">
        <title>The Global Catalogue of Microorganisms (GCM) 10K type strain sequencing project: providing services to taxonomists for standard genome sequencing and annotation.</title>
        <authorList>
            <consortium name="The Broad Institute Genomics Platform"/>
            <consortium name="The Broad Institute Genome Sequencing Center for Infectious Disease"/>
            <person name="Wu L."/>
            <person name="Ma J."/>
        </authorList>
    </citation>
    <scope>NUCLEOTIDE SEQUENCE [LARGE SCALE GENOMIC DNA]</scope>
    <source>
        <strain evidence="6">NBRC 112502</strain>
    </source>
</reference>
<dbReference type="Pfam" id="PF08240">
    <property type="entry name" value="ADH_N"/>
    <property type="match status" value="1"/>
</dbReference>
<dbReference type="Gene3D" id="3.90.180.10">
    <property type="entry name" value="Medium-chain alcohol dehydrogenases, catalytic domain"/>
    <property type="match status" value="1"/>
</dbReference>
<dbReference type="PANTHER" id="PTHR44154:SF1">
    <property type="entry name" value="QUINONE OXIDOREDUCTASE"/>
    <property type="match status" value="1"/>
</dbReference>
<dbReference type="SUPFAM" id="SSF50129">
    <property type="entry name" value="GroES-like"/>
    <property type="match status" value="1"/>
</dbReference>
<dbReference type="PANTHER" id="PTHR44154">
    <property type="entry name" value="QUINONE OXIDOREDUCTASE"/>
    <property type="match status" value="1"/>
</dbReference>
<dbReference type="InterPro" id="IPR020843">
    <property type="entry name" value="ER"/>
</dbReference>
<dbReference type="RefSeq" id="WP_284257928.1">
    <property type="nucleotide sequence ID" value="NZ_BSOS01000065.1"/>
</dbReference>
<keyword evidence="3" id="KW-0479">Metal-binding</keyword>
<dbReference type="SUPFAM" id="SSF51735">
    <property type="entry name" value="NAD(P)-binding Rossmann-fold domains"/>
    <property type="match status" value="1"/>
</dbReference>
<keyword evidence="3" id="KW-0862">Zinc</keyword>
<protein>
    <recommendedName>
        <fullName evidence="3">Zinc-type alcohol dehydrogenase-like protein</fullName>
    </recommendedName>
</protein>
<dbReference type="InterPro" id="IPR014182">
    <property type="entry name" value="ADH_Zn_typ-1"/>
</dbReference>
<dbReference type="NCBIfam" id="TIGR02817">
    <property type="entry name" value="adh_fam_1"/>
    <property type="match status" value="1"/>
</dbReference>
<accession>A0ABQ6A7B3</accession>
<dbReference type="Pfam" id="PF00107">
    <property type="entry name" value="ADH_zinc_N"/>
    <property type="match status" value="1"/>
</dbReference>
<dbReference type="SMART" id="SM00829">
    <property type="entry name" value="PKS_ER"/>
    <property type="match status" value="1"/>
</dbReference>
<evidence type="ECO:0000313" key="5">
    <source>
        <dbReference type="EMBL" id="GLR67200.1"/>
    </source>
</evidence>
<dbReference type="InterPro" id="IPR011032">
    <property type="entry name" value="GroES-like_sf"/>
</dbReference>
<comment type="similarity">
    <text evidence="1 3">Belongs to the zinc-containing alcohol dehydrogenase family. Quinone oxidoreductase subfamily.</text>
</comment>
<dbReference type="InterPro" id="IPR036291">
    <property type="entry name" value="NAD(P)-bd_dom_sf"/>
</dbReference>
<keyword evidence="2" id="KW-0521">NADP</keyword>
<name>A0ABQ6A7B3_9PROT</name>
<evidence type="ECO:0000256" key="2">
    <source>
        <dbReference type="ARBA" id="ARBA00022857"/>
    </source>
</evidence>
<dbReference type="CDD" id="cd08252">
    <property type="entry name" value="AL_MDR"/>
    <property type="match status" value="1"/>
</dbReference>
<evidence type="ECO:0000259" key="4">
    <source>
        <dbReference type="SMART" id="SM00829"/>
    </source>
</evidence>
<dbReference type="InterPro" id="IPR051603">
    <property type="entry name" value="Zinc-ADH_QOR/CCCR"/>
</dbReference>
<feature type="domain" description="Enoyl reductase (ER)" evidence="4">
    <location>
        <begin position="13"/>
        <end position="333"/>
    </location>
</feature>
<keyword evidence="6" id="KW-1185">Reference proteome</keyword>
<gene>
    <name evidence="5" type="ORF">GCM10010909_18810</name>
</gene>
<evidence type="ECO:0000256" key="1">
    <source>
        <dbReference type="ARBA" id="ARBA00010371"/>
    </source>
</evidence>
<keyword evidence="3" id="KW-0560">Oxidoreductase</keyword>
<dbReference type="Proteomes" id="UP001156641">
    <property type="component" value="Unassembled WGS sequence"/>
</dbReference>
<dbReference type="InterPro" id="IPR013149">
    <property type="entry name" value="ADH-like_C"/>
</dbReference>
<evidence type="ECO:0000256" key="3">
    <source>
        <dbReference type="RuleBase" id="RU364000"/>
    </source>
</evidence>
<sequence>MKAVAFTHSKPITAFDSLEDVDLPMPVPRRHDLLVEVKAVSVNPVDTKLRLSGEPLGEPRVLGFDAAGIVREIGPEVQHFSVGDEVYYAGVPTRPGTNAEFHLVDDRIVGHKPKSLGFAQAAALPLTALTAWEMLFDRFNLPRARAAGGILLIVGGAGGVGSMAIQLAAQLTGHTVVATAARPETADWCRALGAHHVFNHQHDLATQFSQFSLNAPEHIFCVTHQRQHFKKLTELLAPEGAIGIIESDATALDISALIKKSGTLHTEYIFARGILKSPQITAQHRTLEAIAHLVDNGTLRSTMTENYGKINAANLKRAHGAIEAGSVRGKIVLEGF</sequence>
<proteinExistence type="inferred from homology"/>
<dbReference type="Gene3D" id="3.40.50.720">
    <property type="entry name" value="NAD(P)-binding Rossmann-like Domain"/>
    <property type="match status" value="1"/>
</dbReference>
<dbReference type="EMBL" id="BSOS01000065">
    <property type="protein sequence ID" value="GLR67200.1"/>
    <property type="molecule type" value="Genomic_DNA"/>
</dbReference>